<dbReference type="Proteomes" id="UP000190675">
    <property type="component" value="Chromosome I"/>
</dbReference>
<evidence type="ECO:0000313" key="1">
    <source>
        <dbReference type="EMBL" id="SHG77967.1"/>
    </source>
</evidence>
<gene>
    <name evidence="1" type="ORF">SAMN05444169_4089</name>
</gene>
<evidence type="ECO:0000313" key="2">
    <source>
        <dbReference type="Proteomes" id="UP000190675"/>
    </source>
</evidence>
<protein>
    <submittedName>
        <fullName evidence="1">Uncharacterized protein</fullName>
    </submittedName>
</protein>
<sequence>MWGFLIGLYIAVIIYPFLKSGSRSAPTNPP</sequence>
<accession>A0A1M5ML87</accession>
<reference evidence="1 2" key="1">
    <citation type="submission" date="2016-11" db="EMBL/GenBank/DDBJ databases">
        <authorList>
            <person name="Jaros S."/>
            <person name="Januszkiewicz K."/>
            <person name="Wedrychowicz H."/>
        </authorList>
    </citation>
    <scope>NUCLEOTIDE SEQUENCE [LARGE SCALE GENOMIC DNA]</scope>
    <source>
        <strain evidence="1 2">GAS242</strain>
    </source>
</reference>
<organism evidence="1 2">
    <name type="scientific">Bradyrhizobium erythrophlei</name>
    <dbReference type="NCBI Taxonomy" id="1437360"/>
    <lineage>
        <taxon>Bacteria</taxon>
        <taxon>Pseudomonadati</taxon>
        <taxon>Pseudomonadota</taxon>
        <taxon>Alphaproteobacteria</taxon>
        <taxon>Hyphomicrobiales</taxon>
        <taxon>Nitrobacteraceae</taxon>
        <taxon>Bradyrhizobium</taxon>
    </lineage>
</organism>
<name>A0A1M5ML87_9BRAD</name>
<proteinExistence type="predicted"/>
<dbReference type="AlphaFoldDB" id="A0A1M5ML87"/>
<dbReference type="EMBL" id="LT670818">
    <property type="protein sequence ID" value="SHG77967.1"/>
    <property type="molecule type" value="Genomic_DNA"/>
</dbReference>